<gene>
    <name evidence="2" type="ORF">S01H1_42493</name>
</gene>
<comment type="caution">
    <text evidence="2">The sequence shown here is derived from an EMBL/GenBank/DDBJ whole genome shotgun (WGS) entry which is preliminary data.</text>
</comment>
<dbReference type="EMBL" id="BARS01027028">
    <property type="protein sequence ID" value="GAG07202.1"/>
    <property type="molecule type" value="Genomic_DNA"/>
</dbReference>
<name>X0V735_9ZZZZ</name>
<accession>X0V735</accession>
<evidence type="ECO:0000256" key="1">
    <source>
        <dbReference type="SAM" id="Coils"/>
    </source>
</evidence>
<evidence type="ECO:0000313" key="2">
    <source>
        <dbReference type="EMBL" id="GAG07202.1"/>
    </source>
</evidence>
<reference evidence="2" key="1">
    <citation type="journal article" date="2014" name="Front. Microbiol.">
        <title>High frequency of phylogenetically diverse reductive dehalogenase-homologous genes in deep subseafloor sedimentary metagenomes.</title>
        <authorList>
            <person name="Kawai M."/>
            <person name="Futagami T."/>
            <person name="Toyoda A."/>
            <person name="Takaki Y."/>
            <person name="Nishi S."/>
            <person name="Hori S."/>
            <person name="Arai W."/>
            <person name="Tsubouchi T."/>
            <person name="Morono Y."/>
            <person name="Uchiyama I."/>
            <person name="Ito T."/>
            <person name="Fujiyama A."/>
            <person name="Inagaki F."/>
            <person name="Takami H."/>
        </authorList>
    </citation>
    <scope>NUCLEOTIDE SEQUENCE</scope>
    <source>
        <strain evidence="2">Expedition CK06-06</strain>
    </source>
</reference>
<proteinExistence type="predicted"/>
<keyword evidence="1" id="KW-0175">Coiled coil</keyword>
<protein>
    <submittedName>
        <fullName evidence="2">Uncharacterized protein</fullName>
    </submittedName>
</protein>
<dbReference type="AlphaFoldDB" id="X0V735"/>
<sequence length="74" mass="8502">MVQETEREAKKENLNLEHIKRRLDNLDQRLDNIDTMVTALAERAMKRPLSVTITCPNCGQTVEIGMVGSEKMMR</sequence>
<organism evidence="2">
    <name type="scientific">marine sediment metagenome</name>
    <dbReference type="NCBI Taxonomy" id="412755"/>
    <lineage>
        <taxon>unclassified sequences</taxon>
        <taxon>metagenomes</taxon>
        <taxon>ecological metagenomes</taxon>
    </lineage>
</organism>
<feature type="coiled-coil region" evidence="1">
    <location>
        <begin position="2"/>
        <end position="43"/>
    </location>
</feature>